<protein>
    <submittedName>
        <fullName evidence="2">Uncharacterized protein</fullName>
    </submittedName>
</protein>
<dbReference type="EMBL" id="JANVFS010000038">
    <property type="protein sequence ID" value="KAJ4468388.1"/>
    <property type="molecule type" value="Genomic_DNA"/>
</dbReference>
<proteinExistence type="predicted"/>
<evidence type="ECO:0000256" key="1">
    <source>
        <dbReference type="SAM" id="MobiDB-lite"/>
    </source>
</evidence>
<comment type="caution">
    <text evidence="2">The sequence shown here is derived from an EMBL/GenBank/DDBJ whole genome shotgun (WGS) entry which is preliminary data.</text>
</comment>
<feature type="compositionally biased region" description="Basic and acidic residues" evidence="1">
    <location>
        <begin position="23"/>
        <end position="42"/>
    </location>
</feature>
<organism evidence="2 3">
    <name type="scientific">Lentinula lateritia</name>
    <dbReference type="NCBI Taxonomy" id="40482"/>
    <lineage>
        <taxon>Eukaryota</taxon>
        <taxon>Fungi</taxon>
        <taxon>Dikarya</taxon>
        <taxon>Basidiomycota</taxon>
        <taxon>Agaricomycotina</taxon>
        <taxon>Agaricomycetes</taxon>
        <taxon>Agaricomycetidae</taxon>
        <taxon>Agaricales</taxon>
        <taxon>Marasmiineae</taxon>
        <taxon>Omphalotaceae</taxon>
        <taxon>Lentinula</taxon>
    </lineage>
</organism>
<reference evidence="2" key="1">
    <citation type="submission" date="2022-08" db="EMBL/GenBank/DDBJ databases">
        <authorList>
            <consortium name="DOE Joint Genome Institute"/>
            <person name="Min B."/>
            <person name="Riley R."/>
            <person name="Sierra-Patev S."/>
            <person name="Naranjo-Ortiz M."/>
            <person name="Looney B."/>
            <person name="Konkel Z."/>
            <person name="Slot J.C."/>
            <person name="Sakamoto Y."/>
            <person name="Steenwyk J.L."/>
            <person name="Rokas A."/>
            <person name="Carro J."/>
            <person name="Camarero S."/>
            <person name="Ferreira P."/>
            <person name="Molpeceres G."/>
            <person name="Ruiz-Duenas F.J."/>
            <person name="Serrano A."/>
            <person name="Henrissat B."/>
            <person name="Drula E."/>
            <person name="Hughes K.W."/>
            <person name="Mata J.L."/>
            <person name="Ishikawa N.K."/>
            <person name="Vargas-Isla R."/>
            <person name="Ushijima S."/>
            <person name="Smith C.A."/>
            <person name="Ahrendt S."/>
            <person name="Andreopoulos W."/>
            <person name="He G."/>
            <person name="Labutti K."/>
            <person name="Lipzen A."/>
            <person name="Ng V."/>
            <person name="Sandor L."/>
            <person name="Barry K."/>
            <person name="Martinez A.T."/>
            <person name="Xiao Y."/>
            <person name="Gibbons J.G."/>
            <person name="Terashima K."/>
            <person name="Hibbett D.S."/>
            <person name="Grigoriev I.V."/>
        </authorList>
    </citation>
    <scope>NUCLEOTIDE SEQUENCE</scope>
    <source>
        <strain evidence="2">Sp2 HRB7682 ss15</strain>
    </source>
</reference>
<reference evidence="2" key="2">
    <citation type="journal article" date="2023" name="Proc. Natl. Acad. Sci. U.S.A.">
        <title>A global phylogenomic analysis of the shiitake genus Lentinula.</title>
        <authorList>
            <person name="Sierra-Patev S."/>
            <person name="Min B."/>
            <person name="Naranjo-Ortiz M."/>
            <person name="Looney B."/>
            <person name="Konkel Z."/>
            <person name="Slot J.C."/>
            <person name="Sakamoto Y."/>
            <person name="Steenwyk J.L."/>
            <person name="Rokas A."/>
            <person name="Carro J."/>
            <person name="Camarero S."/>
            <person name="Ferreira P."/>
            <person name="Molpeceres G."/>
            <person name="Ruiz-Duenas F.J."/>
            <person name="Serrano A."/>
            <person name="Henrissat B."/>
            <person name="Drula E."/>
            <person name="Hughes K.W."/>
            <person name="Mata J.L."/>
            <person name="Ishikawa N.K."/>
            <person name="Vargas-Isla R."/>
            <person name="Ushijima S."/>
            <person name="Smith C.A."/>
            <person name="Donoghue J."/>
            <person name="Ahrendt S."/>
            <person name="Andreopoulos W."/>
            <person name="He G."/>
            <person name="LaButti K."/>
            <person name="Lipzen A."/>
            <person name="Ng V."/>
            <person name="Riley R."/>
            <person name="Sandor L."/>
            <person name="Barry K."/>
            <person name="Martinez A.T."/>
            <person name="Xiao Y."/>
            <person name="Gibbons J.G."/>
            <person name="Terashima K."/>
            <person name="Grigoriev I.V."/>
            <person name="Hibbett D."/>
        </authorList>
    </citation>
    <scope>NUCLEOTIDE SEQUENCE</scope>
    <source>
        <strain evidence="2">Sp2 HRB7682 ss15</strain>
    </source>
</reference>
<name>A0A9W8ZVY9_9AGAR</name>
<evidence type="ECO:0000313" key="2">
    <source>
        <dbReference type="EMBL" id="KAJ4468388.1"/>
    </source>
</evidence>
<gene>
    <name evidence="2" type="ORF">C8J55DRAFT_608747</name>
</gene>
<feature type="region of interest" description="Disordered" evidence="1">
    <location>
        <begin position="18"/>
        <end position="42"/>
    </location>
</feature>
<accession>A0A9W8ZVY9</accession>
<dbReference type="Proteomes" id="UP001150238">
    <property type="component" value="Unassembled WGS sequence"/>
</dbReference>
<dbReference type="AlphaFoldDB" id="A0A9W8ZVY9"/>
<evidence type="ECO:0000313" key="3">
    <source>
        <dbReference type="Proteomes" id="UP001150238"/>
    </source>
</evidence>
<sequence>MPGSTRFCVTAMMAPLRHTRVMSNKDDRDTSSDKPEKIPPNRAEVVKAQEQEAAKAISKERLKRRRLRSDNMAALTRLGLPKRRSLNMVNQRQSKKKSVAKLQKEIPAANIQSGQPMIIASAAVLGGAATVEAEDVHFYAGSFMAVGGNQNLNIGFDTPVFSTGREPTAPWPGDVSVLDQGEIQLRGSQIEPGGFNAVAGNITLNIKSIG</sequence>